<organism evidence="2 3">
    <name type="scientific">Thauera phenylacetica B4P</name>
    <dbReference type="NCBI Taxonomy" id="1234382"/>
    <lineage>
        <taxon>Bacteria</taxon>
        <taxon>Pseudomonadati</taxon>
        <taxon>Pseudomonadota</taxon>
        <taxon>Betaproteobacteria</taxon>
        <taxon>Rhodocyclales</taxon>
        <taxon>Zoogloeaceae</taxon>
        <taxon>Thauera</taxon>
    </lineage>
</organism>
<proteinExistence type="predicted"/>
<keyword evidence="3" id="KW-1185">Reference proteome</keyword>
<dbReference type="PROSITE" id="PS51257">
    <property type="entry name" value="PROKAR_LIPOPROTEIN"/>
    <property type="match status" value="1"/>
</dbReference>
<gene>
    <name evidence="2" type="ORF">C667_23504</name>
</gene>
<evidence type="ECO:0000256" key="1">
    <source>
        <dbReference type="SAM" id="SignalP"/>
    </source>
</evidence>
<dbReference type="Gene3D" id="2.40.50.100">
    <property type="match status" value="1"/>
</dbReference>
<dbReference type="PANTHER" id="PTHR30469">
    <property type="entry name" value="MULTIDRUG RESISTANCE PROTEIN MDTA"/>
    <property type="match status" value="1"/>
</dbReference>
<dbReference type="AlphaFoldDB" id="N6Z4T8"/>
<protein>
    <submittedName>
        <fullName evidence="2">RND family efflux transporter MFP subunit</fullName>
    </submittedName>
</protein>
<accession>N6Z4T8</accession>
<comment type="caution">
    <text evidence="2">The sequence shown here is derived from an EMBL/GenBank/DDBJ whole genome shotgun (WGS) entry which is preliminary data.</text>
</comment>
<dbReference type="EMBL" id="AMXF01000472">
    <property type="protein sequence ID" value="ENO89423.1"/>
    <property type="molecule type" value="Genomic_DNA"/>
</dbReference>
<dbReference type="Proteomes" id="UP000013047">
    <property type="component" value="Unassembled WGS sequence"/>
</dbReference>
<reference evidence="2 3" key="1">
    <citation type="submission" date="2012-09" db="EMBL/GenBank/DDBJ databases">
        <title>Draft Genome Sequences of 6 Strains from Genus Thauera.</title>
        <authorList>
            <person name="Liu B."/>
            <person name="Shapleigh J.P."/>
            <person name="Frostegard A.H."/>
        </authorList>
    </citation>
    <scope>NUCLEOTIDE SEQUENCE [LARGE SCALE GENOMIC DNA]</scope>
    <source>
        <strain evidence="2 3">B4P</strain>
    </source>
</reference>
<name>N6Z4T8_9RHOO</name>
<sequence length="110" mass="11087">MSMRFRSLPSLLAGLFLLAACSAPAPQTPPPPAVLVRSVDAASAPPAVQVYAGEVRARIESDLGFRIGGKLVERLVDVGAEVAAGAPLALLDAQDVRLAQASAQAAAAAA</sequence>
<evidence type="ECO:0000313" key="3">
    <source>
        <dbReference type="Proteomes" id="UP000013047"/>
    </source>
</evidence>
<feature type="non-terminal residue" evidence="2">
    <location>
        <position position="110"/>
    </location>
</feature>
<dbReference type="GO" id="GO:1990281">
    <property type="term" value="C:efflux pump complex"/>
    <property type="evidence" value="ECO:0007669"/>
    <property type="project" value="TreeGrafter"/>
</dbReference>
<keyword evidence="1" id="KW-0732">Signal</keyword>
<evidence type="ECO:0000313" key="2">
    <source>
        <dbReference type="EMBL" id="ENO89423.1"/>
    </source>
</evidence>
<feature type="signal peptide" evidence="1">
    <location>
        <begin position="1"/>
        <end position="25"/>
    </location>
</feature>
<feature type="chain" id="PRO_5004128621" evidence="1">
    <location>
        <begin position="26"/>
        <end position="110"/>
    </location>
</feature>
<dbReference type="PANTHER" id="PTHR30469:SF15">
    <property type="entry name" value="HLYD FAMILY OF SECRETION PROTEINS"/>
    <property type="match status" value="1"/>
</dbReference>
<dbReference type="GO" id="GO:0015562">
    <property type="term" value="F:efflux transmembrane transporter activity"/>
    <property type="evidence" value="ECO:0007669"/>
    <property type="project" value="TreeGrafter"/>
</dbReference>